<dbReference type="AlphaFoldDB" id="A0A4Z2H2J5"/>
<sequence>MSNERKETKKNKRTGSRQCPRVGNATATWKHASRTRTSRTLTFHGEEEEETEAGPLKSRTSAMWHAASVSAMVRSKVERALRLWARLSSTRFSFSERMPMSCCSRSFSSSSCLI</sequence>
<evidence type="ECO:0000313" key="2">
    <source>
        <dbReference type="EMBL" id="TNN59680.1"/>
    </source>
</evidence>
<dbReference type="Proteomes" id="UP000314294">
    <property type="component" value="Unassembled WGS sequence"/>
</dbReference>
<evidence type="ECO:0000256" key="1">
    <source>
        <dbReference type="SAM" id="MobiDB-lite"/>
    </source>
</evidence>
<keyword evidence="3" id="KW-1185">Reference proteome</keyword>
<proteinExistence type="predicted"/>
<dbReference type="EMBL" id="SRLO01000350">
    <property type="protein sequence ID" value="TNN59680.1"/>
    <property type="molecule type" value="Genomic_DNA"/>
</dbReference>
<reference evidence="2 3" key="1">
    <citation type="submission" date="2019-03" db="EMBL/GenBank/DDBJ databases">
        <title>First draft genome of Liparis tanakae, snailfish: a comprehensive survey of snailfish specific genes.</title>
        <authorList>
            <person name="Kim W."/>
            <person name="Song I."/>
            <person name="Jeong J.-H."/>
            <person name="Kim D."/>
            <person name="Kim S."/>
            <person name="Ryu S."/>
            <person name="Song J.Y."/>
            <person name="Lee S.K."/>
        </authorList>
    </citation>
    <scope>NUCLEOTIDE SEQUENCE [LARGE SCALE GENOMIC DNA]</scope>
    <source>
        <tissue evidence="2">Muscle</tissue>
    </source>
</reference>
<organism evidence="2 3">
    <name type="scientific">Liparis tanakae</name>
    <name type="common">Tanaka's snailfish</name>
    <dbReference type="NCBI Taxonomy" id="230148"/>
    <lineage>
        <taxon>Eukaryota</taxon>
        <taxon>Metazoa</taxon>
        <taxon>Chordata</taxon>
        <taxon>Craniata</taxon>
        <taxon>Vertebrata</taxon>
        <taxon>Euteleostomi</taxon>
        <taxon>Actinopterygii</taxon>
        <taxon>Neopterygii</taxon>
        <taxon>Teleostei</taxon>
        <taxon>Neoteleostei</taxon>
        <taxon>Acanthomorphata</taxon>
        <taxon>Eupercaria</taxon>
        <taxon>Perciformes</taxon>
        <taxon>Cottioidei</taxon>
        <taxon>Cottales</taxon>
        <taxon>Liparidae</taxon>
        <taxon>Liparis</taxon>
    </lineage>
</organism>
<name>A0A4Z2H2J5_9TELE</name>
<accession>A0A4Z2H2J5</accession>
<protein>
    <submittedName>
        <fullName evidence="2">Uncharacterized protein</fullName>
    </submittedName>
</protein>
<gene>
    <name evidence="2" type="ORF">EYF80_030051</name>
</gene>
<feature type="region of interest" description="Disordered" evidence="1">
    <location>
        <begin position="1"/>
        <end position="61"/>
    </location>
</feature>
<comment type="caution">
    <text evidence="2">The sequence shown here is derived from an EMBL/GenBank/DDBJ whole genome shotgun (WGS) entry which is preliminary data.</text>
</comment>
<evidence type="ECO:0000313" key="3">
    <source>
        <dbReference type="Proteomes" id="UP000314294"/>
    </source>
</evidence>